<dbReference type="AlphaFoldDB" id="A0AAD8H3J9"/>
<dbReference type="Proteomes" id="UP001237642">
    <property type="component" value="Unassembled WGS sequence"/>
</dbReference>
<dbReference type="Pfam" id="PF07992">
    <property type="entry name" value="Pyr_redox_2"/>
    <property type="match status" value="1"/>
</dbReference>
<keyword evidence="5" id="KW-0472">Membrane</keyword>
<evidence type="ECO:0000313" key="14">
    <source>
        <dbReference type="EMBL" id="KAK1359069.1"/>
    </source>
</evidence>
<evidence type="ECO:0000256" key="10">
    <source>
        <dbReference type="ARBA" id="ARBA00023140"/>
    </source>
</evidence>
<evidence type="ECO:0000256" key="1">
    <source>
        <dbReference type="ARBA" id="ARBA00004275"/>
    </source>
</evidence>
<keyword evidence="6" id="KW-0274">FAD</keyword>
<evidence type="ECO:0000313" key="15">
    <source>
        <dbReference type="Proteomes" id="UP001237642"/>
    </source>
</evidence>
<dbReference type="EMBL" id="JAUIZM010000010">
    <property type="protein sequence ID" value="KAK1359069.1"/>
    <property type="molecule type" value="Genomic_DNA"/>
</dbReference>
<sequence length="341" mass="37493">MVQQTVVCFEFVYSSLNRGAGLVAYADSPVDSRSNHSKSTNVQPKKKKIVVLGTGWAGTSFLKDLDISSYEHRRAGQEHNKKRVGEIKYWEAKCLQIDPESKKVFCKANLNEALAGSNDFSLNYDYLVIALGARVNTFNTPGVLEYCHFIKVDDELLSGEAEQSVPSPAKIKTRRLPSLVNKGNISTPYSFRRNRKANARKAIPSQGSDSPTDNPEKSVDGRSEGSRLSIDLNKSAQYKQETNPKNPLTEAGNIRNYDETVTEGASSSKSIGKSKAKISGKNLRNCDVATRPTKKNRGQTKPVNVPQGLNFHAQTVADTSSNQHAKRVAQVWLSLDSSGNQ</sequence>
<evidence type="ECO:0000256" key="5">
    <source>
        <dbReference type="ARBA" id="ARBA00022792"/>
    </source>
</evidence>
<evidence type="ECO:0000256" key="9">
    <source>
        <dbReference type="ARBA" id="ARBA00023128"/>
    </source>
</evidence>
<protein>
    <recommendedName>
        <fullName evidence="13">FAD/NAD(P)-binding domain-containing protein</fullName>
    </recommendedName>
</protein>
<dbReference type="InterPro" id="IPR045024">
    <property type="entry name" value="NDH-2"/>
</dbReference>
<keyword evidence="7" id="KW-0560">Oxidoreductase</keyword>
<feature type="region of interest" description="Disordered" evidence="12">
    <location>
        <begin position="183"/>
        <end position="324"/>
    </location>
</feature>
<evidence type="ECO:0000256" key="11">
    <source>
        <dbReference type="ARBA" id="ARBA00049010"/>
    </source>
</evidence>
<keyword evidence="15" id="KW-1185">Reference proteome</keyword>
<evidence type="ECO:0000256" key="12">
    <source>
        <dbReference type="SAM" id="MobiDB-lite"/>
    </source>
</evidence>
<reference evidence="14" key="2">
    <citation type="submission" date="2023-05" db="EMBL/GenBank/DDBJ databases">
        <authorList>
            <person name="Schelkunov M.I."/>
        </authorList>
    </citation>
    <scope>NUCLEOTIDE SEQUENCE</scope>
    <source>
        <strain evidence="14">Hsosn_3</strain>
        <tissue evidence="14">Leaf</tissue>
    </source>
</reference>
<comment type="similarity">
    <text evidence="3">Belongs to the NADH dehydrogenase family.</text>
</comment>
<evidence type="ECO:0000256" key="6">
    <source>
        <dbReference type="ARBA" id="ARBA00022827"/>
    </source>
</evidence>
<feature type="domain" description="FAD/NAD(P)-binding" evidence="13">
    <location>
        <begin position="78"/>
        <end position="150"/>
    </location>
</feature>
<comment type="catalytic activity">
    <reaction evidence="11">
        <text>a ubiquinone + NADH + H(+) = a ubiquinol + NAD(+)</text>
        <dbReference type="Rhea" id="RHEA:23152"/>
        <dbReference type="Rhea" id="RHEA-COMP:9565"/>
        <dbReference type="Rhea" id="RHEA-COMP:9566"/>
        <dbReference type="ChEBI" id="CHEBI:15378"/>
        <dbReference type="ChEBI" id="CHEBI:16389"/>
        <dbReference type="ChEBI" id="CHEBI:17976"/>
        <dbReference type="ChEBI" id="CHEBI:57540"/>
        <dbReference type="ChEBI" id="CHEBI:57945"/>
    </reaction>
</comment>
<dbReference type="PANTHER" id="PTHR43706">
    <property type="entry name" value="NADH DEHYDROGENASE"/>
    <property type="match status" value="1"/>
</dbReference>
<organism evidence="14 15">
    <name type="scientific">Heracleum sosnowskyi</name>
    <dbReference type="NCBI Taxonomy" id="360622"/>
    <lineage>
        <taxon>Eukaryota</taxon>
        <taxon>Viridiplantae</taxon>
        <taxon>Streptophyta</taxon>
        <taxon>Embryophyta</taxon>
        <taxon>Tracheophyta</taxon>
        <taxon>Spermatophyta</taxon>
        <taxon>Magnoliopsida</taxon>
        <taxon>eudicotyledons</taxon>
        <taxon>Gunneridae</taxon>
        <taxon>Pentapetalae</taxon>
        <taxon>asterids</taxon>
        <taxon>campanulids</taxon>
        <taxon>Apiales</taxon>
        <taxon>Apiaceae</taxon>
        <taxon>Apioideae</taxon>
        <taxon>apioid superclade</taxon>
        <taxon>Tordylieae</taxon>
        <taxon>Tordyliinae</taxon>
        <taxon>Heracleum</taxon>
    </lineage>
</organism>
<feature type="compositionally biased region" description="Polar residues" evidence="12">
    <location>
        <begin position="232"/>
        <end position="246"/>
    </location>
</feature>
<keyword evidence="8" id="KW-0520">NAD</keyword>
<reference evidence="14" key="1">
    <citation type="submission" date="2023-02" db="EMBL/GenBank/DDBJ databases">
        <title>Genome of toxic invasive species Heracleum sosnowskyi carries increased number of genes despite the absence of recent whole-genome duplications.</title>
        <authorList>
            <person name="Schelkunov M."/>
            <person name="Shtratnikova V."/>
            <person name="Makarenko M."/>
            <person name="Klepikova A."/>
            <person name="Omelchenko D."/>
            <person name="Novikova G."/>
            <person name="Obukhova E."/>
            <person name="Bogdanov V."/>
            <person name="Penin A."/>
            <person name="Logacheva M."/>
        </authorList>
    </citation>
    <scope>NUCLEOTIDE SEQUENCE</scope>
    <source>
        <strain evidence="14">Hsosn_3</strain>
        <tissue evidence="14">Leaf</tissue>
    </source>
</reference>
<proteinExistence type="inferred from homology"/>
<feature type="compositionally biased region" description="Basic and acidic residues" evidence="12">
    <location>
        <begin position="214"/>
        <end position="225"/>
    </location>
</feature>
<evidence type="ECO:0000259" key="13">
    <source>
        <dbReference type="Pfam" id="PF07992"/>
    </source>
</evidence>
<feature type="compositionally biased region" description="Polar residues" evidence="12">
    <location>
        <begin position="312"/>
        <end position="323"/>
    </location>
</feature>
<comment type="subcellular location">
    <subcellularLocation>
        <location evidence="2">Mitochondrion inner membrane</location>
        <topology evidence="2">Peripheral membrane protein</topology>
    </subcellularLocation>
    <subcellularLocation>
        <location evidence="1">Peroxisome</location>
    </subcellularLocation>
</comment>
<dbReference type="SUPFAM" id="SSF51905">
    <property type="entry name" value="FAD/NAD(P)-binding domain"/>
    <property type="match status" value="1"/>
</dbReference>
<dbReference type="GO" id="GO:0003954">
    <property type="term" value="F:NADH dehydrogenase activity"/>
    <property type="evidence" value="ECO:0007669"/>
    <property type="project" value="InterPro"/>
</dbReference>
<dbReference type="Gene3D" id="3.50.50.100">
    <property type="match status" value="1"/>
</dbReference>
<dbReference type="InterPro" id="IPR023753">
    <property type="entry name" value="FAD/NAD-binding_dom"/>
</dbReference>
<dbReference type="GO" id="GO:0005743">
    <property type="term" value="C:mitochondrial inner membrane"/>
    <property type="evidence" value="ECO:0007669"/>
    <property type="project" value="UniProtKB-SubCell"/>
</dbReference>
<evidence type="ECO:0000256" key="4">
    <source>
        <dbReference type="ARBA" id="ARBA00022630"/>
    </source>
</evidence>
<keyword evidence="4" id="KW-0285">Flavoprotein</keyword>
<evidence type="ECO:0000256" key="2">
    <source>
        <dbReference type="ARBA" id="ARBA00004637"/>
    </source>
</evidence>
<keyword evidence="5" id="KW-0999">Mitochondrion inner membrane</keyword>
<name>A0AAD8H3J9_9APIA</name>
<dbReference type="InterPro" id="IPR036188">
    <property type="entry name" value="FAD/NAD-bd_sf"/>
</dbReference>
<accession>A0AAD8H3J9</accession>
<dbReference type="PANTHER" id="PTHR43706:SF3">
    <property type="entry name" value="EXTERNAL ALTERNATIVE NAD(P)H-UBIQUINONE OXIDOREDUCTASE B1, MITOCHONDRIAL"/>
    <property type="match status" value="1"/>
</dbReference>
<evidence type="ECO:0000256" key="3">
    <source>
        <dbReference type="ARBA" id="ARBA00005272"/>
    </source>
</evidence>
<dbReference type="GO" id="GO:0005777">
    <property type="term" value="C:peroxisome"/>
    <property type="evidence" value="ECO:0007669"/>
    <property type="project" value="UniProtKB-SubCell"/>
</dbReference>
<evidence type="ECO:0000256" key="8">
    <source>
        <dbReference type="ARBA" id="ARBA00023027"/>
    </source>
</evidence>
<keyword evidence="10" id="KW-0576">Peroxisome</keyword>
<keyword evidence="9" id="KW-0496">Mitochondrion</keyword>
<gene>
    <name evidence="14" type="ORF">POM88_043543</name>
</gene>
<comment type="caution">
    <text evidence="14">The sequence shown here is derived from an EMBL/GenBank/DDBJ whole genome shotgun (WGS) entry which is preliminary data.</text>
</comment>
<evidence type="ECO:0000256" key="7">
    <source>
        <dbReference type="ARBA" id="ARBA00023002"/>
    </source>
</evidence>